<reference evidence="1" key="1">
    <citation type="submission" date="2016-04" db="EMBL/GenBank/DDBJ databases">
        <authorList>
            <person name="Calderon-Fernandez G.M.Sr."/>
        </authorList>
    </citation>
    <scope>NUCLEOTIDE SEQUENCE</scope>
    <source>
        <strain evidence="1">Int1</strain>
        <tissue evidence="1">Integument</tissue>
    </source>
</reference>
<organism evidence="1">
    <name type="scientific">Triatoma infestans</name>
    <name type="common">Assassin bug</name>
    <dbReference type="NCBI Taxonomy" id="30076"/>
    <lineage>
        <taxon>Eukaryota</taxon>
        <taxon>Metazoa</taxon>
        <taxon>Ecdysozoa</taxon>
        <taxon>Arthropoda</taxon>
        <taxon>Hexapoda</taxon>
        <taxon>Insecta</taxon>
        <taxon>Pterygota</taxon>
        <taxon>Neoptera</taxon>
        <taxon>Paraneoptera</taxon>
        <taxon>Hemiptera</taxon>
        <taxon>Heteroptera</taxon>
        <taxon>Panheteroptera</taxon>
        <taxon>Cimicomorpha</taxon>
        <taxon>Reduviidae</taxon>
        <taxon>Triatominae</taxon>
        <taxon>Triatoma</taxon>
    </lineage>
</organism>
<reference evidence="1" key="2">
    <citation type="journal article" date="2017" name="J. Med. Entomol.">
        <title>Transcriptome Analysis of the Triatoma infestans (Hemiptera: Reduviidae) Integument.</title>
        <authorList>
            <person name="Calderon-Fernandez G.M."/>
            <person name="Moriconi D.E."/>
            <person name="Dulbecco A.B."/>
            <person name="Juarez M.P."/>
        </authorList>
    </citation>
    <scope>NUCLEOTIDE SEQUENCE</scope>
    <source>
        <strain evidence="1">Int1</strain>
        <tissue evidence="1">Integument</tissue>
    </source>
</reference>
<name>A0A170ZRC4_TRIIF</name>
<evidence type="ECO:0000313" key="1">
    <source>
        <dbReference type="EMBL" id="JAS01220.1"/>
    </source>
</evidence>
<dbReference type="EMBL" id="GEMB01001957">
    <property type="protein sequence ID" value="JAS01220.1"/>
    <property type="molecule type" value="Transcribed_RNA"/>
</dbReference>
<sequence>MVLLLLFSLTP</sequence>
<proteinExistence type="predicted"/>
<protein>
    <submittedName>
        <fullName evidence="1">Laminin subunit beta-1</fullName>
    </submittedName>
</protein>
<accession>A0A170ZRC4</accession>